<evidence type="ECO:0000313" key="5">
    <source>
        <dbReference type="Proteomes" id="UP000191663"/>
    </source>
</evidence>
<name>A0A1V4QFB7_UNCW3</name>
<dbReference type="Pfam" id="PF13517">
    <property type="entry name" value="FG-GAP_3"/>
    <property type="match status" value="1"/>
</dbReference>
<dbReference type="Pfam" id="PF01364">
    <property type="entry name" value="Peptidase_C25"/>
    <property type="match status" value="1"/>
</dbReference>
<dbReference type="InterPro" id="IPR029030">
    <property type="entry name" value="Caspase-like_dom_sf"/>
</dbReference>
<organism evidence="4 5">
    <name type="scientific">candidate division WOR-3 bacterium 4484_100</name>
    <dbReference type="NCBI Taxonomy" id="1936077"/>
    <lineage>
        <taxon>Bacteria</taxon>
        <taxon>Bacteria division WOR-3</taxon>
    </lineage>
</organism>
<dbReference type="Gene3D" id="3.40.50.1460">
    <property type="match status" value="1"/>
</dbReference>
<dbReference type="SUPFAM" id="SSF52129">
    <property type="entry name" value="Caspase-like"/>
    <property type="match status" value="1"/>
</dbReference>
<comment type="caution">
    <text evidence="4">The sequence shown here is derived from an EMBL/GenBank/DDBJ whole genome shotgun (WGS) entry which is preliminary data.</text>
</comment>
<dbReference type="Gene3D" id="3.40.50.10390">
    <property type="entry name" value="Gingipain r, domain 1"/>
    <property type="match status" value="1"/>
</dbReference>
<dbReference type="Gene3D" id="2.60.40.10">
    <property type="entry name" value="Immunoglobulins"/>
    <property type="match status" value="1"/>
</dbReference>
<dbReference type="GO" id="GO:0004197">
    <property type="term" value="F:cysteine-type endopeptidase activity"/>
    <property type="evidence" value="ECO:0007669"/>
    <property type="project" value="InterPro"/>
</dbReference>
<dbReference type="PANTHER" id="PTHR44103">
    <property type="entry name" value="PROPROTEIN CONVERTASE P"/>
    <property type="match status" value="1"/>
</dbReference>
<evidence type="ECO:0000256" key="1">
    <source>
        <dbReference type="ARBA" id="ARBA00022729"/>
    </source>
</evidence>
<evidence type="ECO:0008006" key="6">
    <source>
        <dbReference type="Google" id="ProtNLM"/>
    </source>
</evidence>
<dbReference type="Pfam" id="PF08126">
    <property type="entry name" value="Propeptide_C25"/>
    <property type="match status" value="1"/>
</dbReference>
<dbReference type="InterPro" id="IPR001769">
    <property type="entry name" value="Gingipain"/>
</dbReference>
<dbReference type="InterPro" id="IPR028994">
    <property type="entry name" value="Integrin_alpha_N"/>
</dbReference>
<dbReference type="InterPro" id="IPR013517">
    <property type="entry name" value="FG-GAP"/>
</dbReference>
<feature type="domain" description="Gingipain propeptide" evidence="3">
    <location>
        <begin position="30"/>
        <end position="172"/>
    </location>
</feature>
<dbReference type="InterPro" id="IPR013783">
    <property type="entry name" value="Ig-like_fold"/>
</dbReference>
<proteinExistence type="predicted"/>
<dbReference type="GO" id="GO:0006508">
    <property type="term" value="P:proteolysis"/>
    <property type="evidence" value="ECO:0007669"/>
    <property type="project" value="InterPro"/>
</dbReference>
<evidence type="ECO:0000259" key="3">
    <source>
        <dbReference type="Pfam" id="PF08126"/>
    </source>
</evidence>
<keyword evidence="1" id="KW-0732">Signal</keyword>
<evidence type="ECO:0000313" key="4">
    <source>
        <dbReference type="EMBL" id="OPX18050.1"/>
    </source>
</evidence>
<dbReference type="Gene3D" id="2.60.40.3800">
    <property type="match status" value="1"/>
</dbReference>
<sequence length="1410" mass="157281">MGLLVLLALLTAGRDIIFDIPVNQLNYRIEETQGYQRIFLKGGDGLEGGVGGPELPVYTFTYLIPTGVEVNSVSVLEQEWKLLPGEFKIYPKQPDLPLDQPGNFVEPDSTIYNSSDPIPASPYITYSTGNLRGYELFQVMIAPFKYIPCYKHIYQLQKLKILVRTKTSSLQKVAPLRQTYRTEKMMVNFLSKLVINRDAINNPGFRPRHYLEDNPTDLAPTDLPSLLGPPVDLVIITDDEQKSSYKKLARLKKLYGFNSVVKTMAWVREHYTGIDDAEQVRNFIRDAMQQWGTYFVVLGGDVPNVPTRYVWMDRSLFFAGLWLPVATDLYFACLDGNWNFDSDNKFGEVEDSVDLYPDVFVGRISTKSADESFGYFNKLCAYLFPENYEYQTKALFYSSNLDYNQPGLYWAYQLAEHLPTYFTKSYLDETLGNFTPEVLRDSLRVGFSIVAGIGHGDVNKMCYRFLSPRDFFTNYFFDTLDNNPLYSGLLFVVTCYTNPYQSDCLGEHWLLNPSGGGLAYIGPTSTSQGGFHKQIMEDFLDTLFTEERVTLSEALELAKVTYIPNAQYDGWHRLYQYALMLLGDPAFVLWKNRPLGSLVVTTEPETLRVGVDTVKMYLDPSAVNHFDVQFYKENETFIMASGDQGFLACPVKTKSEGFLKYLVNSSGYIPCIDSIYVAPAQPFLAYEGYRVFDTLQNSNGIVNPGEDIFLGVSLRNNGTGNATAITAKIVCLDSTLTMINDTSSFPDIPSDSTGENITPYYFRISNMMGDGHSFNFELQINYSGGVIIDSFQIVGSAPVLYHYCQNFYDNGDTVVILPWLENLGSARADSVYARISSDSVTVLDSMVVFPKINSNTYISSAPDSFKVYLSQPGTGLHYNYRVYCQGVKVIDRDLKRGAILQLDSLISVGRQDRLLLKWPRVTGAVGYRIYRATDYGGPYIKVSEVLDSVAYYEDFEVEPGVDYFYYAIPFDSSMNQGICQDTILARINPSYVPGWPTDVYDYVFSSPNFGDIDPYYPGLEIVVGAFDGWIYAWHCDGTPVVADDGRLFYSGSNPIWSSPALGDVNGDGLIDIVFGVLRSTDNLYVITYNPISKGVIVLPGWPQSLDGSCLSSPVLADIDNNGKLEIFSVSFSPAGLYAFRFDGSGLYTPSGLLKQLYGGVRGTLAIGDINQDGELEILCGGGSETDSFFVWDKDGQYLQPFPVVISLNLENGVVIGDVLGDGNLEICTYSGNPSYSLNLIDCNGNLVWSYQVITDYHEVCPLFADFDNDGKAEVIFGYNDGLDAGLVVLDSLGNELPGFPRRGFDAYQPIVVDADGDGEPDILSGSTEWNLNGTNTNGTGIVGFPIKLGSRINASPFACDINNDGRLELGVACFDMHFHLFQLESDSAQWPKFHYDPYNSGCFKSGYYEL</sequence>
<dbReference type="SUPFAM" id="SSF69318">
    <property type="entry name" value="Integrin alpha N-terminal domain"/>
    <property type="match status" value="1"/>
</dbReference>
<evidence type="ECO:0000259" key="2">
    <source>
        <dbReference type="Pfam" id="PF01364"/>
    </source>
</evidence>
<feature type="domain" description="Gingipain" evidence="2">
    <location>
        <begin position="234"/>
        <end position="588"/>
    </location>
</feature>
<dbReference type="PANTHER" id="PTHR44103:SF1">
    <property type="entry name" value="PROPROTEIN CONVERTASE P"/>
    <property type="match status" value="1"/>
</dbReference>
<accession>A0A1V4QFB7</accession>
<feature type="non-terminal residue" evidence="4">
    <location>
        <position position="1410"/>
    </location>
</feature>
<protein>
    <recommendedName>
        <fullName evidence="6">Gingipain domain-containing protein</fullName>
    </recommendedName>
</protein>
<dbReference type="InterPro" id="IPR012600">
    <property type="entry name" value="Propeptide_C25"/>
</dbReference>
<gene>
    <name evidence="4" type="ORF">BXT86_03125</name>
</gene>
<dbReference type="InterPro" id="IPR029031">
    <property type="entry name" value="Gingipain_N_sf"/>
</dbReference>
<dbReference type="EMBL" id="MUKB01000045">
    <property type="protein sequence ID" value="OPX18050.1"/>
    <property type="molecule type" value="Genomic_DNA"/>
</dbReference>
<reference evidence="5" key="1">
    <citation type="submission" date="2017-01" db="EMBL/GenBank/DDBJ databases">
        <title>Novel pathways for hydrocarbon cycling and metabolic interdependencies in hydrothermal sediment communities.</title>
        <authorList>
            <person name="Dombrowski N."/>
            <person name="Seitz K."/>
            <person name="Teske A."/>
            <person name="Baker B."/>
        </authorList>
    </citation>
    <scope>NUCLEOTIDE SEQUENCE [LARGE SCALE GENOMIC DNA]</scope>
</reference>
<dbReference type="InterPro" id="IPR038490">
    <property type="entry name" value="Gingipain_propep_sf"/>
</dbReference>
<dbReference type="Proteomes" id="UP000191663">
    <property type="component" value="Unassembled WGS sequence"/>
</dbReference>